<evidence type="ECO:0000256" key="3">
    <source>
        <dbReference type="ARBA" id="ARBA00022723"/>
    </source>
</evidence>
<reference evidence="5" key="1">
    <citation type="journal article" date="2023" name="Plant Biotechnol. J.">
        <title>Chromosome-level wild Hevea brasiliensis genome provides new tools for genomic-assisted breeding and valuable loci to elevate rubber yield.</title>
        <authorList>
            <person name="Cheng H."/>
            <person name="Song X."/>
            <person name="Hu Y."/>
            <person name="Wu T."/>
            <person name="Yang Q."/>
            <person name="An Z."/>
            <person name="Feng S."/>
            <person name="Deng Z."/>
            <person name="Wu W."/>
            <person name="Zeng X."/>
            <person name="Tu M."/>
            <person name="Wang X."/>
            <person name="Huang H."/>
        </authorList>
    </citation>
    <scope>NUCLEOTIDE SEQUENCE</scope>
    <source>
        <strain evidence="5">MT/VB/25A 57/8</strain>
    </source>
</reference>
<dbReference type="InterPro" id="IPR005299">
    <property type="entry name" value="MeTrfase_7"/>
</dbReference>
<keyword evidence="6" id="KW-1185">Reference proteome</keyword>
<evidence type="ECO:0000256" key="4">
    <source>
        <dbReference type="ARBA" id="ARBA00022842"/>
    </source>
</evidence>
<name>A0ABQ9LYW1_HEVBR</name>
<sequence>MEVAQVLHMNEGEGEISYYRNSIYQKKVILTTKPILEECITKLCEESLPECLKMVEMGCSSGPNTLLPLRETIEMIYSITGRLNQKPPILQVFLNDLPGNDFNTIFRSLIPKFHEELEKEKGNKFGRCFIAAMPGSFYGRLFTPHSLHFVHSSYSLHWTSQVPEGLVSESGIPLNKANICIAKTSPPSVHKAYKDQFERDFKTFLKYRSEEMASGGRMVLTFLAKSNKNPLCKYGCEIWQLLGTLLNEMVGEGLIQETLLASFNIPLYAPSAEEVRDVIERENSFIIERLEEFELSWDANIEDGNREMVFDKWQRGKYTATYMRSVAEPILATHFEDAIIEDLFRRYSFKLSDHLEKGIGLYNNLVISLKIKC</sequence>
<protein>
    <submittedName>
        <fullName evidence="5">Uncharacterized protein</fullName>
    </submittedName>
</protein>
<evidence type="ECO:0000256" key="2">
    <source>
        <dbReference type="ARBA" id="ARBA00022679"/>
    </source>
</evidence>
<dbReference type="Proteomes" id="UP001174677">
    <property type="component" value="Chromosome 9"/>
</dbReference>
<dbReference type="Gene3D" id="3.40.50.150">
    <property type="entry name" value="Vaccinia Virus protein VP39"/>
    <property type="match status" value="1"/>
</dbReference>
<dbReference type="InterPro" id="IPR029063">
    <property type="entry name" value="SAM-dependent_MTases_sf"/>
</dbReference>
<accession>A0ABQ9LYW1</accession>
<dbReference type="SUPFAM" id="SSF53335">
    <property type="entry name" value="S-adenosyl-L-methionine-dependent methyltransferases"/>
    <property type="match status" value="1"/>
</dbReference>
<keyword evidence="3" id="KW-0479">Metal-binding</keyword>
<evidence type="ECO:0000256" key="1">
    <source>
        <dbReference type="ARBA" id="ARBA00022603"/>
    </source>
</evidence>
<gene>
    <name evidence="5" type="ORF">P3X46_015924</name>
</gene>
<dbReference type="InterPro" id="IPR042086">
    <property type="entry name" value="MeTrfase_capping"/>
</dbReference>
<dbReference type="PANTHER" id="PTHR31009">
    <property type="entry name" value="S-ADENOSYL-L-METHIONINE:CARBOXYL METHYLTRANSFERASE FAMILY PROTEIN"/>
    <property type="match status" value="1"/>
</dbReference>
<proteinExistence type="predicted"/>
<comment type="caution">
    <text evidence="5">The sequence shown here is derived from an EMBL/GenBank/DDBJ whole genome shotgun (WGS) entry which is preliminary data.</text>
</comment>
<keyword evidence="2" id="KW-0808">Transferase</keyword>
<dbReference type="Pfam" id="PF03492">
    <property type="entry name" value="Methyltransf_7"/>
    <property type="match status" value="1"/>
</dbReference>
<dbReference type="EMBL" id="JARPOI010000009">
    <property type="protein sequence ID" value="KAJ9172713.1"/>
    <property type="molecule type" value="Genomic_DNA"/>
</dbReference>
<keyword evidence="4" id="KW-0460">Magnesium</keyword>
<dbReference type="Gene3D" id="1.10.1200.270">
    <property type="entry name" value="Methyltransferase, alpha-helical capping domain"/>
    <property type="match status" value="1"/>
</dbReference>
<evidence type="ECO:0000313" key="6">
    <source>
        <dbReference type="Proteomes" id="UP001174677"/>
    </source>
</evidence>
<evidence type="ECO:0000313" key="5">
    <source>
        <dbReference type="EMBL" id="KAJ9172713.1"/>
    </source>
</evidence>
<keyword evidence="1" id="KW-0489">Methyltransferase</keyword>
<organism evidence="5 6">
    <name type="scientific">Hevea brasiliensis</name>
    <name type="common">Para rubber tree</name>
    <name type="synonym">Siphonia brasiliensis</name>
    <dbReference type="NCBI Taxonomy" id="3981"/>
    <lineage>
        <taxon>Eukaryota</taxon>
        <taxon>Viridiplantae</taxon>
        <taxon>Streptophyta</taxon>
        <taxon>Embryophyta</taxon>
        <taxon>Tracheophyta</taxon>
        <taxon>Spermatophyta</taxon>
        <taxon>Magnoliopsida</taxon>
        <taxon>eudicotyledons</taxon>
        <taxon>Gunneridae</taxon>
        <taxon>Pentapetalae</taxon>
        <taxon>rosids</taxon>
        <taxon>fabids</taxon>
        <taxon>Malpighiales</taxon>
        <taxon>Euphorbiaceae</taxon>
        <taxon>Crotonoideae</taxon>
        <taxon>Micrandreae</taxon>
        <taxon>Hevea</taxon>
    </lineage>
</organism>